<sequence>MVAKELAEDEDNKTDRYLVVSILEALSNISIPEDWEVAKAVVVFLRSALETVDEESPFTVVTLKLAINVTNHESAASEFNHLTILTKLSTSISEAFGQAQRDVEHGNPLDHGYDQLLLLLGILINILEHCSLARESVDSASLKQLSAIWAKNVSSLHDADSVGKSKLSVAFGYLAIAVGYFYIITSNRLEMKHYDNWPGTLQLISTIHDFIGIYRTTNAKVDELEMLVQDLRLLRSTENFVS</sequence>
<proteinExistence type="predicted"/>
<dbReference type="HOGENOM" id="CLU_1147869_0_0_1"/>
<evidence type="ECO:0000256" key="1">
    <source>
        <dbReference type="SAM" id="Phobius"/>
    </source>
</evidence>
<dbReference type="OrthoDB" id="78088at2759"/>
<dbReference type="STRING" id="1531966.A0A0A1THV6"/>
<feature type="domain" description="Wings apart-like protein C-terminal" evidence="2">
    <location>
        <begin position="9"/>
        <end position="131"/>
    </location>
</feature>
<name>A0A0A1THV6_9HYPO</name>
<keyword evidence="1" id="KW-0472">Membrane</keyword>
<dbReference type="InterPro" id="IPR022771">
    <property type="entry name" value="WAPL_C"/>
</dbReference>
<dbReference type="EMBL" id="CDHN01000007">
    <property type="protein sequence ID" value="CEJ94554.1"/>
    <property type="molecule type" value="Genomic_DNA"/>
</dbReference>
<evidence type="ECO:0000313" key="4">
    <source>
        <dbReference type="Proteomes" id="UP000039046"/>
    </source>
</evidence>
<keyword evidence="1" id="KW-1133">Transmembrane helix</keyword>
<dbReference type="AlphaFoldDB" id="A0A0A1THV6"/>
<dbReference type="Proteomes" id="UP000039046">
    <property type="component" value="Unassembled WGS sequence"/>
</dbReference>
<keyword evidence="1" id="KW-0812">Transmembrane</keyword>
<accession>A0A0A1THV6</accession>
<gene>
    <name evidence="3" type="ORF">VHEMI10077</name>
</gene>
<dbReference type="InterPro" id="IPR011989">
    <property type="entry name" value="ARM-like"/>
</dbReference>
<organism evidence="3 4">
    <name type="scientific">[Torrubiella] hemipterigena</name>
    <dbReference type="NCBI Taxonomy" id="1531966"/>
    <lineage>
        <taxon>Eukaryota</taxon>
        <taxon>Fungi</taxon>
        <taxon>Dikarya</taxon>
        <taxon>Ascomycota</taxon>
        <taxon>Pezizomycotina</taxon>
        <taxon>Sordariomycetes</taxon>
        <taxon>Hypocreomycetidae</taxon>
        <taxon>Hypocreales</taxon>
        <taxon>Clavicipitaceae</taxon>
        <taxon>Clavicipitaceae incertae sedis</taxon>
        <taxon>'Torrubiella' clade</taxon>
    </lineage>
</organism>
<keyword evidence="4" id="KW-1185">Reference proteome</keyword>
<dbReference type="Pfam" id="PF07814">
    <property type="entry name" value="WAPL"/>
    <property type="match status" value="1"/>
</dbReference>
<evidence type="ECO:0000313" key="3">
    <source>
        <dbReference type="EMBL" id="CEJ94554.1"/>
    </source>
</evidence>
<evidence type="ECO:0000259" key="2">
    <source>
        <dbReference type="Pfam" id="PF07814"/>
    </source>
</evidence>
<reference evidence="3 4" key="1">
    <citation type="journal article" date="2015" name="Genome Announc.">
        <title>Draft Genome Sequence and Gene Annotation of the Entomopathogenic Fungus Verticillium hemipterigenum.</title>
        <authorList>
            <person name="Horn F."/>
            <person name="Habel A."/>
            <person name="Scharf D.H."/>
            <person name="Dworschak J."/>
            <person name="Brakhage A.A."/>
            <person name="Guthke R."/>
            <person name="Hertweck C."/>
            <person name="Linde J."/>
        </authorList>
    </citation>
    <scope>NUCLEOTIDE SEQUENCE [LARGE SCALE GENOMIC DNA]</scope>
</reference>
<protein>
    <recommendedName>
        <fullName evidence="2">Wings apart-like protein C-terminal domain-containing protein</fullName>
    </recommendedName>
</protein>
<feature type="transmembrane region" description="Helical" evidence="1">
    <location>
        <begin position="167"/>
        <end position="184"/>
    </location>
</feature>
<dbReference type="Gene3D" id="1.25.10.10">
    <property type="entry name" value="Leucine-rich Repeat Variant"/>
    <property type="match status" value="1"/>
</dbReference>